<dbReference type="InterPro" id="IPR001242">
    <property type="entry name" value="Condensation_dom"/>
</dbReference>
<dbReference type="Pfam" id="PF00550">
    <property type="entry name" value="PP-binding"/>
    <property type="match status" value="1"/>
</dbReference>
<accession>A0A1C6UKR4</accession>
<gene>
    <name evidence="3" type="ORF">GA0070608_1372</name>
    <name evidence="4" type="ORF">OIE14_09940</name>
</gene>
<dbReference type="EMBL" id="CP109071">
    <property type="protein sequence ID" value="WSA34327.1"/>
    <property type="molecule type" value="Genomic_DNA"/>
</dbReference>
<reference evidence="4 6" key="2">
    <citation type="submission" date="2022-10" db="EMBL/GenBank/DDBJ databases">
        <title>The complete genomes of actinobacterial strains from the NBC collection.</title>
        <authorList>
            <person name="Joergensen T.S."/>
            <person name="Alvarez Arevalo M."/>
            <person name="Sterndorff E.B."/>
            <person name="Faurdal D."/>
            <person name="Vuksanovic O."/>
            <person name="Mourched A.-S."/>
            <person name="Charusanti P."/>
            <person name="Shaw S."/>
            <person name="Blin K."/>
            <person name="Weber T."/>
        </authorList>
    </citation>
    <scope>NUCLEOTIDE SEQUENCE [LARGE SCALE GENOMIC DNA]</scope>
    <source>
        <strain evidence="4 6">NBC 01809</strain>
    </source>
</reference>
<dbReference type="GO" id="GO:0003824">
    <property type="term" value="F:catalytic activity"/>
    <property type="evidence" value="ECO:0007669"/>
    <property type="project" value="InterPro"/>
</dbReference>
<sequence>MTSVHEATGLEDRVARLVEDTTGMGQVPFDESLFALGLSSIGAAVLNVGLSEAFGVELPDDFVYVNPTVRTMARALAAVPDVAPAPATPAAPAPALASTDLAATLARNGEVFGETAELFPAYFLQRWYLHDGYSSNITVELSFAKQPGVADRCSQAIGKLIEGSELLRSRLVQTEDGLSFQVAPAGVQWEIARVGATDAELQDRSFVESLRSKLSTTLGKVRTDQPLHQPLLVESDHHLLCVWTFSHAIFDQASAHVVKRFVAEEVAGMEPVYPAHSSYAEYARWMTAYNTIDRIEAHPLTLRLASAKTPEFTFPDEPRPLLLSCPVEDSSDPEAVTRTLIHRVGTLLAEVAQVDRIAVSTILNIREVGSMDNRGLVGDYHSNVTFPVDRGQSSSSLLAEQRAVLADYRDGLQPLVAVFGTYPEMSERQRRLDDLYNIRPVTKLNYLGELQSQRLSDVLAGLQGVWASLAAFRGSRIYATAFSMAGTAYVAFPRFPVTSHQVVEGAGLSVVTLDEPDQLPHTELR</sequence>
<dbReference type="GO" id="GO:0005737">
    <property type="term" value="C:cytoplasm"/>
    <property type="evidence" value="ECO:0007669"/>
    <property type="project" value="TreeGrafter"/>
</dbReference>
<dbReference type="SUPFAM" id="SSF52777">
    <property type="entry name" value="CoA-dependent acyltransferases"/>
    <property type="match status" value="1"/>
</dbReference>
<dbReference type="GO" id="GO:0043041">
    <property type="term" value="P:amino acid activation for nonribosomal peptide biosynthetic process"/>
    <property type="evidence" value="ECO:0007669"/>
    <property type="project" value="TreeGrafter"/>
</dbReference>
<dbReference type="Proteomes" id="UP001334804">
    <property type="component" value="Chromosome"/>
</dbReference>
<dbReference type="EMBL" id="FMIC01000002">
    <property type="protein sequence ID" value="SCL54690.1"/>
    <property type="molecule type" value="Genomic_DNA"/>
</dbReference>
<organism evidence="3 5">
    <name type="scientific">Micromonospora peucetia</name>
    <dbReference type="NCBI Taxonomy" id="47871"/>
    <lineage>
        <taxon>Bacteria</taxon>
        <taxon>Bacillati</taxon>
        <taxon>Actinomycetota</taxon>
        <taxon>Actinomycetes</taxon>
        <taxon>Micromonosporales</taxon>
        <taxon>Micromonosporaceae</taxon>
        <taxon>Micromonospora</taxon>
    </lineage>
</organism>
<evidence type="ECO:0000256" key="1">
    <source>
        <dbReference type="ARBA" id="ARBA00001957"/>
    </source>
</evidence>
<dbReference type="InterPro" id="IPR009081">
    <property type="entry name" value="PP-bd_ACP"/>
</dbReference>
<dbReference type="InterPro" id="IPR023213">
    <property type="entry name" value="CAT-like_dom_sf"/>
</dbReference>
<dbReference type="STRING" id="47871.GA0070608_1372"/>
<dbReference type="SUPFAM" id="SSF47336">
    <property type="entry name" value="ACP-like"/>
    <property type="match status" value="1"/>
</dbReference>
<evidence type="ECO:0000313" key="6">
    <source>
        <dbReference type="Proteomes" id="UP001334804"/>
    </source>
</evidence>
<dbReference type="GO" id="GO:0031177">
    <property type="term" value="F:phosphopantetheine binding"/>
    <property type="evidence" value="ECO:0007669"/>
    <property type="project" value="TreeGrafter"/>
</dbReference>
<dbReference type="GO" id="GO:0008610">
    <property type="term" value="P:lipid biosynthetic process"/>
    <property type="evidence" value="ECO:0007669"/>
    <property type="project" value="UniProtKB-ARBA"/>
</dbReference>
<evidence type="ECO:0000313" key="5">
    <source>
        <dbReference type="Proteomes" id="UP000199343"/>
    </source>
</evidence>
<name>A0A1C6UKR4_9ACTN</name>
<dbReference type="Proteomes" id="UP000199343">
    <property type="component" value="Unassembled WGS sequence"/>
</dbReference>
<dbReference type="AlphaFoldDB" id="A0A1C6UKR4"/>
<feature type="domain" description="Carrier" evidence="2">
    <location>
        <begin position="5"/>
        <end position="80"/>
    </location>
</feature>
<dbReference type="PANTHER" id="PTHR45527:SF1">
    <property type="entry name" value="FATTY ACID SYNTHASE"/>
    <property type="match status" value="1"/>
</dbReference>
<dbReference type="Gene3D" id="3.30.559.10">
    <property type="entry name" value="Chloramphenicol acetyltransferase-like domain"/>
    <property type="match status" value="1"/>
</dbReference>
<dbReference type="Gene3D" id="1.10.1200.10">
    <property type="entry name" value="ACP-like"/>
    <property type="match status" value="1"/>
</dbReference>
<protein>
    <submittedName>
        <fullName evidence="3">Condensation domain-containing protein</fullName>
    </submittedName>
    <submittedName>
        <fullName evidence="4">Phosphopantetheine-binding protein</fullName>
    </submittedName>
</protein>
<proteinExistence type="predicted"/>
<evidence type="ECO:0000313" key="3">
    <source>
        <dbReference type="EMBL" id="SCL54690.1"/>
    </source>
</evidence>
<dbReference type="GO" id="GO:0044550">
    <property type="term" value="P:secondary metabolite biosynthetic process"/>
    <property type="evidence" value="ECO:0007669"/>
    <property type="project" value="TreeGrafter"/>
</dbReference>
<dbReference type="Pfam" id="PF00668">
    <property type="entry name" value="Condensation"/>
    <property type="match status" value="1"/>
</dbReference>
<reference evidence="3 5" key="1">
    <citation type="submission" date="2016-06" db="EMBL/GenBank/DDBJ databases">
        <authorList>
            <person name="Kjaerup R.B."/>
            <person name="Dalgaard T.S."/>
            <person name="Juul-Madsen H.R."/>
        </authorList>
    </citation>
    <scope>NUCLEOTIDE SEQUENCE [LARGE SCALE GENOMIC DNA]</scope>
    <source>
        <strain evidence="3 5">DSM 43363</strain>
    </source>
</reference>
<dbReference type="InterPro" id="IPR036736">
    <property type="entry name" value="ACP-like_sf"/>
</dbReference>
<dbReference type="RefSeq" id="WP_176733651.1">
    <property type="nucleotide sequence ID" value="NZ_CP109071.1"/>
</dbReference>
<dbReference type="PANTHER" id="PTHR45527">
    <property type="entry name" value="NONRIBOSOMAL PEPTIDE SYNTHETASE"/>
    <property type="match status" value="1"/>
</dbReference>
<dbReference type="PROSITE" id="PS50075">
    <property type="entry name" value="CARRIER"/>
    <property type="match status" value="1"/>
</dbReference>
<evidence type="ECO:0000259" key="2">
    <source>
        <dbReference type="PROSITE" id="PS50075"/>
    </source>
</evidence>
<evidence type="ECO:0000313" key="4">
    <source>
        <dbReference type="EMBL" id="WSA34327.1"/>
    </source>
</evidence>
<comment type="cofactor">
    <cofactor evidence="1">
        <name>pantetheine 4'-phosphate</name>
        <dbReference type="ChEBI" id="CHEBI:47942"/>
    </cofactor>
</comment>
<keyword evidence="6" id="KW-1185">Reference proteome</keyword>